<evidence type="ECO:0000256" key="16">
    <source>
        <dbReference type="SAM" id="MobiDB-lite"/>
    </source>
</evidence>
<comment type="caution">
    <text evidence="19">The sequence shown here is derived from an EMBL/GenBank/DDBJ whole genome shotgun (WGS) entry which is preliminary data.</text>
</comment>
<dbReference type="PANTHER" id="PTHR11070">
    <property type="entry name" value="UVRD / RECB / PCRA DNA HELICASE FAMILY MEMBER"/>
    <property type="match status" value="1"/>
</dbReference>
<evidence type="ECO:0000256" key="7">
    <source>
        <dbReference type="ARBA" id="ARBA00022839"/>
    </source>
</evidence>
<evidence type="ECO:0000256" key="5">
    <source>
        <dbReference type="ARBA" id="ARBA00022801"/>
    </source>
</evidence>
<evidence type="ECO:0000259" key="18">
    <source>
        <dbReference type="PROSITE" id="PS51217"/>
    </source>
</evidence>
<dbReference type="Gene3D" id="1.10.486.10">
    <property type="entry name" value="PCRA, domain 4"/>
    <property type="match status" value="1"/>
</dbReference>
<dbReference type="Proteomes" id="UP001425155">
    <property type="component" value="Unassembled WGS sequence"/>
</dbReference>
<dbReference type="GO" id="GO:0016787">
    <property type="term" value="F:hydrolase activity"/>
    <property type="evidence" value="ECO:0007669"/>
    <property type="project" value="UniProtKB-KW"/>
</dbReference>
<keyword evidence="2" id="KW-0540">Nuclease</keyword>
<proteinExistence type="inferred from homology"/>
<organism evidence="19 20">
    <name type="scientific">Leifsonia stereocauli</name>
    <dbReference type="NCBI Taxonomy" id="3134136"/>
    <lineage>
        <taxon>Bacteria</taxon>
        <taxon>Bacillati</taxon>
        <taxon>Actinomycetota</taxon>
        <taxon>Actinomycetes</taxon>
        <taxon>Micrococcales</taxon>
        <taxon>Microbacteriaceae</taxon>
        <taxon>Leifsonia</taxon>
    </lineage>
</organism>
<dbReference type="InterPro" id="IPR038726">
    <property type="entry name" value="PDDEXK_AddAB-type"/>
</dbReference>
<dbReference type="InterPro" id="IPR000212">
    <property type="entry name" value="DNA_helicase_UvrD/REP"/>
</dbReference>
<evidence type="ECO:0000256" key="9">
    <source>
        <dbReference type="ARBA" id="ARBA00023125"/>
    </source>
</evidence>
<evidence type="ECO:0000256" key="10">
    <source>
        <dbReference type="ARBA" id="ARBA00023204"/>
    </source>
</evidence>
<dbReference type="SMART" id="SM00382">
    <property type="entry name" value="AAA"/>
    <property type="match status" value="1"/>
</dbReference>
<dbReference type="EC" id="5.6.2.4" evidence="13"/>
<dbReference type="InterPro" id="IPR014016">
    <property type="entry name" value="UvrD-like_ATP-bd"/>
</dbReference>
<dbReference type="PROSITE" id="PS51198">
    <property type="entry name" value="UVRD_HELICASE_ATP_BIND"/>
    <property type="match status" value="1"/>
</dbReference>
<gene>
    <name evidence="19" type="ORF">WJX64_02430</name>
</gene>
<dbReference type="SUPFAM" id="SSF52540">
    <property type="entry name" value="P-loop containing nucleoside triphosphate hydrolases"/>
    <property type="match status" value="1"/>
</dbReference>
<evidence type="ECO:0000256" key="3">
    <source>
        <dbReference type="ARBA" id="ARBA00022741"/>
    </source>
</evidence>
<dbReference type="SUPFAM" id="SSF52980">
    <property type="entry name" value="Restriction endonuclease-like"/>
    <property type="match status" value="1"/>
</dbReference>
<dbReference type="InterPro" id="IPR013986">
    <property type="entry name" value="DExx_box_DNA_helicase_dom_sf"/>
</dbReference>
<evidence type="ECO:0000256" key="6">
    <source>
        <dbReference type="ARBA" id="ARBA00022806"/>
    </source>
</evidence>
<evidence type="ECO:0000256" key="1">
    <source>
        <dbReference type="ARBA" id="ARBA00009922"/>
    </source>
</evidence>
<keyword evidence="4" id="KW-0227">DNA damage</keyword>
<keyword evidence="6 15" id="KW-0347">Helicase</keyword>
<dbReference type="PANTHER" id="PTHR11070:SF59">
    <property type="entry name" value="DNA 3'-5' HELICASE"/>
    <property type="match status" value="1"/>
</dbReference>
<dbReference type="Gene3D" id="1.10.10.160">
    <property type="match status" value="1"/>
</dbReference>
<evidence type="ECO:0000256" key="4">
    <source>
        <dbReference type="ARBA" id="ARBA00022763"/>
    </source>
</evidence>
<protein>
    <recommendedName>
        <fullName evidence="13">DNA 3'-5' helicase</fullName>
        <ecNumber evidence="13">5.6.2.4</ecNumber>
    </recommendedName>
</protein>
<dbReference type="Gene3D" id="3.90.320.10">
    <property type="match status" value="1"/>
</dbReference>
<sequence>MTITGFQSTAASTAFAAAVVPATDEVPLDPAQLAVLALPDGRSAAVVGAPGSGKTTLVVELVRDRIRSRGYAPGDVLVLAATRASATRLRDRIGLRVGVPTNGPLARTGNSLAFQIVRGASTDADDPVLLTGGEQDQIIAELLAGHLEEGTGPSWPDPLTPEVRGLRGFRTELRDLMARCTEYGVSPKRLAALGRELGRPEWEAAAEFLHEYEAVTDAYRSRAFDSASLAQEAAATVREAPAGAAASVTLGSLATLKLLIVDDAQELTRSTLALLRRFAERGVAIVAVGDPDVSTGSFRGSHPDALGRLAQHLGLDSVDTIVLDTVHRHGPDIRGIVAAVSGRIGTAGTTGRHRRASAADADAGVGPDAGVPAASPPSVRARIASSPAQQLELIARSLRERHVFDGVAWGDMAVVVRSGSLVEPLSRGLAALEVPTTVTTAGSALRDEQVVRAFVLALDVAMGRRRLDALAAVDLLSGALGGLDPISLRRLRSALRREELAAGGTRGADDLLVEALDRPGGLATIDTATARRATRLAESVRTASAEAAAGATIEELLWGLWQRSGLERTWTAQAKEPGIAADEADRHLDVVVALFTSAQRFVERAPLAPPALFLDELTARDVAEDTLAPRAVAQSVTVSTPTGVVGRDFEIVVVAGVQENVWPDMRVRGSLLGSGDLAAAATGASADTTDARTAVLHDELRLFAQAVSRSRSELIVTAVSDEDQAPSAFFSLLPEPDDTPPERHPLSLRGLTARLRRTLTTETDPLRSRQAAFDLARLAAEGVAGADPVDWYGIADPSTELPLHYAEGGDGPVRVSPSRMEAFETCELHWLVDQLGGSAPNTASSLGSIIHSVAEHATPESDISPDGLLASVRERWEEIPFESEWQSGLESARAADLTERLSAYLRDFRAAGGELVQAEGGFSLPVGDAVLNGKIDRVELRGGELYIVDLKTGRSEPTSDDAVAEHAQLGAYQLAYAAGALGELPDAPLGGARLVVVSSGTRAQPWRQPTQAPLDDDQLAAFRMRVEEDARRMGGTTFIAQIGSHCVDPYSHGSCRIHVVGSVSS</sequence>
<comment type="catalytic activity">
    <reaction evidence="12">
        <text>Couples ATP hydrolysis with the unwinding of duplex DNA by translocating in the 3'-5' direction.</text>
        <dbReference type="EC" id="5.6.2.4"/>
    </reaction>
</comment>
<keyword evidence="20" id="KW-1185">Reference proteome</keyword>
<dbReference type="EMBL" id="JBCLVG010000001">
    <property type="protein sequence ID" value="MEN1945397.1"/>
    <property type="molecule type" value="Genomic_DNA"/>
</dbReference>
<dbReference type="InterPro" id="IPR011335">
    <property type="entry name" value="Restrct_endonuc-II-like"/>
</dbReference>
<reference evidence="19 20" key="1">
    <citation type="submission" date="2024-03" db="EMBL/GenBank/DDBJ databases">
        <title>YIM 134122 draft genome.</title>
        <authorList>
            <person name="Zuo S."/>
            <person name="Xiong L."/>
        </authorList>
    </citation>
    <scope>NUCLEOTIDE SEQUENCE [LARGE SCALE GENOMIC DNA]</scope>
    <source>
        <strain evidence="19 20">YIM 134122</strain>
    </source>
</reference>
<feature type="region of interest" description="Disordered" evidence="16">
    <location>
        <begin position="348"/>
        <end position="377"/>
    </location>
</feature>
<dbReference type="InterPro" id="IPR011604">
    <property type="entry name" value="PDDEXK-like_dom_sf"/>
</dbReference>
<evidence type="ECO:0000256" key="12">
    <source>
        <dbReference type="ARBA" id="ARBA00034617"/>
    </source>
</evidence>
<keyword evidence="3 15" id="KW-0547">Nucleotide-binding</keyword>
<feature type="domain" description="UvrD-like helicase C-terminal" evidence="18">
    <location>
        <begin position="341"/>
        <end position="646"/>
    </location>
</feature>
<keyword evidence="5 15" id="KW-0378">Hydrolase</keyword>
<keyword evidence="10" id="KW-0234">DNA repair</keyword>
<accession>A0ABU9W067</accession>
<evidence type="ECO:0000259" key="17">
    <source>
        <dbReference type="PROSITE" id="PS51198"/>
    </source>
</evidence>
<keyword evidence="11" id="KW-0413">Isomerase</keyword>
<evidence type="ECO:0000256" key="11">
    <source>
        <dbReference type="ARBA" id="ARBA00023235"/>
    </source>
</evidence>
<dbReference type="GO" id="GO:0004386">
    <property type="term" value="F:helicase activity"/>
    <property type="evidence" value="ECO:0007669"/>
    <property type="project" value="UniProtKB-KW"/>
</dbReference>
<name>A0ABU9W067_9MICO</name>
<evidence type="ECO:0000256" key="14">
    <source>
        <dbReference type="ARBA" id="ARBA00048988"/>
    </source>
</evidence>
<feature type="binding site" evidence="15">
    <location>
        <begin position="48"/>
        <end position="55"/>
    </location>
    <ligand>
        <name>ATP</name>
        <dbReference type="ChEBI" id="CHEBI:30616"/>
    </ligand>
</feature>
<dbReference type="PROSITE" id="PS51217">
    <property type="entry name" value="UVRD_HELICASE_CTER"/>
    <property type="match status" value="1"/>
</dbReference>
<evidence type="ECO:0000256" key="15">
    <source>
        <dbReference type="PROSITE-ProRule" id="PRU00560"/>
    </source>
</evidence>
<comment type="catalytic activity">
    <reaction evidence="14">
        <text>ATP + H2O = ADP + phosphate + H(+)</text>
        <dbReference type="Rhea" id="RHEA:13065"/>
        <dbReference type="ChEBI" id="CHEBI:15377"/>
        <dbReference type="ChEBI" id="CHEBI:15378"/>
        <dbReference type="ChEBI" id="CHEBI:30616"/>
        <dbReference type="ChEBI" id="CHEBI:43474"/>
        <dbReference type="ChEBI" id="CHEBI:456216"/>
        <dbReference type="EC" id="5.6.2.4"/>
    </reaction>
</comment>
<dbReference type="RefSeq" id="WP_342111460.1">
    <property type="nucleotide sequence ID" value="NZ_JBCAUN010000001.1"/>
</dbReference>
<keyword evidence="8 15" id="KW-0067">ATP-binding</keyword>
<keyword evidence="7" id="KW-0269">Exonuclease</keyword>
<dbReference type="InterPro" id="IPR003593">
    <property type="entry name" value="AAA+_ATPase"/>
</dbReference>
<evidence type="ECO:0000256" key="8">
    <source>
        <dbReference type="ARBA" id="ARBA00022840"/>
    </source>
</evidence>
<evidence type="ECO:0000256" key="2">
    <source>
        <dbReference type="ARBA" id="ARBA00022722"/>
    </source>
</evidence>
<feature type="compositionally biased region" description="Low complexity" evidence="16">
    <location>
        <begin position="358"/>
        <end position="377"/>
    </location>
</feature>
<evidence type="ECO:0000256" key="13">
    <source>
        <dbReference type="ARBA" id="ARBA00034808"/>
    </source>
</evidence>
<evidence type="ECO:0000313" key="20">
    <source>
        <dbReference type="Proteomes" id="UP001425155"/>
    </source>
</evidence>
<keyword evidence="9" id="KW-0238">DNA-binding</keyword>
<dbReference type="InterPro" id="IPR027417">
    <property type="entry name" value="P-loop_NTPase"/>
</dbReference>
<dbReference type="InterPro" id="IPR014017">
    <property type="entry name" value="DNA_helicase_UvrD-like_C"/>
</dbReference>
<feature type="domain" description="UvrD-like helicase ATP-binding" evidence="17">
    <location>
        <begin position="27"/>
        <end position="330"/>
    </location>
</feature>
<dbReference type="Pfam" id="PF12705">
    <property type="entry name" value="PDDEXK_1"/>
    <property type="match status" value="1"/>
</dbReference>
<evidence type="ECO:0000313" key="19">
    <source>
        <dbReference type="EMBL" id="MEN1945397.1"/>
    </source>
</evidence>
<comment type="similarity">
    <text evidence="1">Belongs to the helicase family. UvrD subfamily.</text>
</comment>
<dbReference type="Gene3D" id="3.40.50.300">
    <property type="entry name" value="P-loop containing nucleotide triphosphate hydrolases"/>
    <property type="match status" value="2"/>
</dbReference>
<dbReference type="Pfam" id="PF00580">
    <property type="entry name" value="UvrD-helicase"/>
    <property type="match status" value="1"/>
</dbReference>